<dbReference type="EMBL" id="JACIEI010000011">
    <property type="protein sequence ID" value="MBB3995101.1"/>
    <property type="molecule type" value="Genomic_DNA"/>
</dbReference>
<evidence type="ECO:0000313" key="2">
    <source>
        <dbReference type="Proteomes" id="UP000530268"/>
    </source>
</evidence>
<comment type="caution">
    <text evidence="1">The sequence shown here is derived from an EMBL/GenBank/DDBJ whole genome shotgun (WGS) entry which is preliminary data.</text>
</comment>
<organism evidence="1 2">
    <name type="scientific">Sulfitobacter undariae</name>
    <dbReference type="NCBI Taxonomy" id="1563671"/>
    <lineage>
        <taxon>Bacteria</taxon>
        <taxon>Pseudomonadati</taxon>
        <taxon>Pseudomonadota</taxon>
        <taxon>Alphaproteobacteria</taxon>
        <taxon>Rhodobacterales</taxon>
        <taxon>Roseobacteraceae</taxon>
        <taxon>Sulfitobacter</taxon>
    </lineage>
</organism>
<protein>
    <submittedName>
        <fullName evidence="1">Uncharacterized protein</fullName>
    </submittedName>
</protein>
<dbReference type="Proteomes" id="UP000530268">
    <property type="component" value="Unassembled WGS sequence"/>
</dbReference>
<dbReference type="AlphaFoldDB" id="A0A7W6H0M7"/>
<keyword evidence="2" id="KW-1185">Reference proteome</keyword>
<dbReference type="RefSeq" id="WP_184566725.1">
    <property type="nucleotide sequence ID" value="NZ_JACIEI010000011.1"/>
</dbReference>
<name>A0A7W6H0M7_9RHOB</name>
<sequence>MGVTEHWPSPPPFESLERAAVAVALLKRRIPLRVPISLKPSDSKAGSAAFGSFEVLIHAVINAAVASWLAVLKAPCAGRPVLLTDGSLVTHPAKPSAKAIQTNFINNLQTIFPTLPQGHVFLKAIWL</sequence>
<evidence type="ECO:0000313" key="1">
    <source>
        <dbReference type="EMBL" id="MBB3995101.1"/>
    </source>
</evidence>
<gene>
    <name evidence="1" type="ORF">GGR95_002752</name>
</gene>
<accession>A0A7W6H0M7</accession>
<proteinExistence type="predicted"/>
<reference evidence="1 2" key="1">
    <citation type="submission" date="2020-08" db="EMBL/GenBank/DDBJ databases">
        <title>Genomic Encyclopedia of Type Strains, Phase IV (KMG-IV): sequencing the most valuable type-strain genomes for metagenomic binning, comparative biology and taxonomic classification.</title>
        <authorList>
            <person name="Goeker M."/>
        </authorList>
    </citation>
    <scope>NUCLEOTIDE SEQUENCE [LARGE SCALE GENOMIC DNA]</scope>
    <source>
        <strain evidence="1 2">DSM 102234</strain>
    </source>
</reference>